<dbReference type="PANTHER" id="PTHR43309:SF4">
    <property type="entry name" value="CARBOXYLTRANSFERASE DOMAIN-CONTAINING PROTEIN"/>
    <property type="match status" value="1"/>
</dbReference>
<dbReference type="GO" id="GO:0016787">
    <property type="term" value="F:hydrolase activity"/>
    <property type="evidence" value="ECO:0007669"/>
    <property type="project" value="UniProtKB-KW"/>
</dbReference>
<dbReference type="InterPro" id="IPR003778">
    <property type="entry name" value="CT_A_B"/>
</dbReference>
<evidence type="ECO:0000256" key="2">
    <source>
        <dbReference type="ARBA" id="ARBA00022801"/>
    </source>
</evidence>
<dbReference type="NCBIfam" id="TIGR00724">
    <property type="entry name" value="urea_amlyse_rel"/>
    <property type="match status" value="1"/>
</dbReference>
<evidence type="ECO:0000313" key="5">
    <source>
        <dbReference type="EMBL" id="TPE54940.1"/>
    </source>
</evidence>
<dbReference type="RefSeq" id="WP_140587109.1">
    <property type="nucleotide sequence ID" value="NZ_VFRR01000003.1"/>
</dbReference>
<evidence type="ECO:0000256" key="1">
    <source>
        <dbReference type="ARBA" id="ARBA00022741"/>
    </source>
</evidence>
<dbReference type="GO" id="GO:0005524">
    <property type="term" value="F:ATP binding"/>
    <property type="evidence" value="ECO:0007669"/>
    <property type="project" value="UniProtKB-KW"/>
</dbReference>
<dbReference type="Pfam" id="PF02626">
    <property type="entry name" value="CT_A_B"/>
    <property type="match status" value="1"/>
</dbReference>
<proteinExistence type="predicted"/>
<dbReference type="GO" id="GO:0016740">
    <property type="term" value="F:transferase activity"/>
    <property type="evidence" value="ECO:0007669"/>
    <property type="project" value="UniProtKB-KW"/>
</dbReference>
<evidence type="ECO:0000313" key="6">
    <source>
        <dbReference type="Proteomes" id="UP000315901"/>
    </source>
</evidence>
<keyword evidence="6" id="KW-1185">Reference proteome</keyword>
<comment type="caution">
    <text evidence="5">The sequence shown here is derived from an EMBL/GenBank/DDBJ whole genome shotgun (WGS) entry which is preliminary data.</text>
</comment>
<dbReference type="SUPFAM" id="SSF50891">
    <property type="entry name" value="Cyclophilin-like"/>
    <property type="match status" value="1"/>
</dbReference>
<dbReference type="OrthoDB" id="9768696at2"/>
<dbReference type="Gene3D" id="2.40.100.10">
    <property type="entry name" value="Cyclophilin-like"/>
    <property type="match status" value="1"/>
</dbReference>
<keyword evidence="1" id="KW-0547">Nucleotide-binding</keyword>
<dbReference type="SMART" id="SM00797">
    <property type="entry name" value="AHS2"/>
    <property type="match status" value="1"/>
</dbReference>
<evidence type="ECO:0000256" key="3">
    <source>
        <dbReference type="ARBA" id="ARBA00022840"/>
    </source>
</evidence>
<dbReference type="InterPro" id="IPR052708">
    <property type="entry name" value="PxpC"/>
</dbReference>
<sequence length="317" mass="34004">MTDRIGFFVKKPGLMTLIQDAGRFGKHGIGLTCGGPLDTLAFYWANRLLGNHNNATLLEISFGGLTLTVNATSQIALTGATAPLSINGKAVSMWRSHNVKPGDEIAVGFASEGCRSYLAVAGGFAIEPSFGSSATVVRENIGGLNGGKLEVGDFLPCVNHPHSQNHLLPELYRPHYGRHVQLRVVLGYQQSAFSRVQLAHFFSGEYQTTDRSDRMGYRLSGPEIKPSIDGILSEGICHGAIQVPADGQPIVLLNDRQTIGGYPKLGSVMQLDTGKLAQLTPGGTVTFEEVSIEDAHRINLLARQQLAAIQLTPVDSE</sequence>
<dbReference type="EMBL" id="VFRR01000003">
    <property type="protein sequence ID" value="TPE54940.1"/>
    <property type="molecule type" value="Genomic_DNA"/>
</dbReference>
<keyword evidence="3" id="KW-0067">ATP-binding</keyword>
<organism evidence="5 6">
    <name type="scientific">Maribrevibacterium harenarium</name>
    <dbReference type="NCBI Taxonomy" id="2589817"/>
    <lineage>
        <taxon>Bacteria</taxon>
        <taxon>Pseudomonadati</taxon>
        <taxon>Pseudomonadota</taxon>
        <taxon>Gammaproteobacteria</taxon>
        <taxon>Oceanospirillales</taxon>
        <taxon>Oceanospirillaceae</taxon>
        <taxon>Maribrevibacterium</taxon>
    </lineage>
</organism>
<dbReference type="PANTHER" id="PTHR43309">
    <property type="entry name" value="5-OXOPROLINASE SUBUNIT C"/>
    <property type="match status" value="1"/>
</dbReference>
<keyword evidence="2" id="KW-0378">Hydrolase</keyword>
<dbReference type="AlphaFoldDB" id="A0A501X375"/>
<protein>
    <submittedName>
        <fullName evidence="5">Biotin-dependent carboxyltransferase</fullName>
    </submittedName>
</protein>
<name>A0A501X375_9GAMM</name>
<dbReference type="InterPro" id="IPR029000">
    <property type="entry name" value="Cyclophilin-like_dom_sf"/>
</dbReference>
<gene>
    <name evidence="5" type="ORF">FJM67_02470</name>
</gene>
<reference evidence="5 6" key="1">
    <citation type="submission" date="2019-06" db="EMBL/GenBank/DDBJ databases">
        <title>A novel bacterium of genus Marinomonas, isolated from coastal sand.</title>
        <authorList>
            <person name="Huang H."/>
            <person name="Mo K."/>
            <person name="Hu Y."/>
        </authorList>
    </citation>
    <scope>NUCLEOTIDE SEQUENCE [LARGE SCALE GENOMIC DNA]</scope>
    <source>
        <strain evidence="5 6">HB171799</strain>
    </source>
</reference>
<dbReference type="Proteomes" id="UP000315901">
    <property type="component" value="Unassembled WGS sequence"/>
</dbReference>
<evidence type="ECO:0000259" key="4">
    <source>
        <dbReference type="SMART" id="SM00797"/>
    </source>
</evidence>
<feature type="domain" description="Carboxyltransferase" evidence="4">
    <location>
        <begin position="28"/>
        <end position="306"/>
    </location>
</feature>
<keyword evidence="5" id="KW-0808">Transferase</keyword>
<accession>A0A501X375</accession>